<evidence type="ECO:0000313" key="2">
    <source>
        <dbReference type="Proteomes" id="UP001594351"/>
    </source>
</evidence>
<accession>A0ABV6Z1T5</accession>
<dbReference type="Proteomes" id="UP001594351">
    <property type="component" value="Unassembled WGS sequence"/>
</dbReference>
<comment type="caution">
    <text evidence="1">The sequence shown here is derived from an EMBL/GenBank/DDBJ whole genome shotgun (WGS) entry which is preliminary data.</text>
</comment>
<evidence type="ECO:0000313" key="1">
    <source>
        <dbReference type="EMBL" id="MFC1852253.1"/>
    </source>
</evidence>
<organism evidence="1 2">
    <name type="scientific">candidate division CSSED10-310 bacterium</name>
    <dbReference type="NCBI Taxonomy" id="2855610"/>
    <lineage>
        <taxon>Bacteria</taxon>
        <taxon>Bacteria division CSSED10-310</taxon>
    </lineage>
</organism>
<protein>
    <submittedName>
        <fullName evidence="1">Uncharacterized protein</fullName>
    </submittedName>
</protein>
<reference evidence="1 2" key="1">
    <citation type="submission" date="2024-09" db="EMBL/GenBank/DDBJ databases">
        <title>Laminarin stimulates single cell rates of sulfate reduction while oxygen inhibits transcriptomic activity in coastal marine sediment.</title>
        <authorList>
            <person name="Lindsay M."/>
            <person name="Orcutt B."/>
            <person name="Emerson D."/>
            <person name="Stepanauskas R."/>
            <person name="D'Angelo T."/>
        </authorList>
    </citation>
    <scope>NUCLEOTIDE SEQUENCE [LARGE SCALE GENOMIC DNA]</scope>
    <source>
        <strain evidence="1">SAG AM-311-K15</strain>
    </source>
</reference>
<sequence length="136" mass="15185">MMPRLPKQMSTPISMVPLLLAVTCLVAFPVLYGYADNHLKDHPLETFDTNDKKISTGIGLTMLVKLEIPPFKKFVSALCKSRSIKGIRLSELACKSNQITDQERWFRENKLSLPAKSSSALFKRIGMVEGVPGLHL</sequence>
<name>A0ABV6Z1T5_UNCC1</name>
<proteinExistence type="predicted"/>
<keyword evidence="2" id="KW-1185">Reference proteome</keyword>
<dbReference type="EMBL" id="JBHPBY010000288">
    <property type="protein sequence ID" value="MFC1852253.1"/>
    <property type="molecule type" value="Genomic_DNA"/>
</dbReference>
<gene>
    <name evidence="1" type="ORF">ACFL27_18815</name>
</gene>